<comment type="catalytic activity">
    <reaction evidence="3">
        <text>L-methionyl-[protein] + [thioredoxin]-disulfide + H2O = L-methionyl-(S)-S-oxide-[protein] + [thioredoxin]-dithiol</text>
        <dbReference type="Rhea" id="RHEA:14217"/>
        <dbReference type="Rhea" id="RHEA-COMP:10698"/>
        <dbReference type="Rhea" id="RHEA-COMP:10700"/>
        <dbReference type="Rhea" id="RHEA-COMP:12313"/>
        <dbReference type="Rhea" id="RHEA-COMP:12315"/>
        <dbReference type="ChEBI" id="CHEBI:15377"/>
        <dbReference type="ChEBI" id="CHEBI:16044"/>
        <dbReference type="ChEBI" id="CHEBI:29950"/>
        <dbReference type="ChEBI" id="CHEBI:44120"/>
        <dbReference type="ChEBI" id="CHEBI:50058"/>
        <dbReference type="EC" id="1.8.4.11"/>
    </reaction>
</comment>
<name>A0A2T1N959_9FLAO</name>
<protein>
    <recommendedName>
        <fullName evidence="1">peptide-methionine (S)-S-oxide reductase</fullName>
        <ecNumber evidence="1">1.8.4.11</ecNumber>
    </recommendedName>
</protein>
<reference evidence="6 7" key="1">
    <citation type="submission" date="2018-03" db="EMBL/GenBank/DDBJ databases">
        <title>Mesoflavibacter sp. HG37 and Mesoflavibacter sp. HG96 sp.nov., two marine bacteria isolated from seawater of Western Pacific Ocean.</title>
        <authorList>
            <person name="Cheng H."/>
            <person name="Wu Y.-H."/>
            <person name="Guo L.-L."/>
            <person name="Xu X.-W."/>
        </authorList>
    </citation>
    <scope>NUCLEOTIDE SEQUENCE [LARGE SCALE GENOMIC DNA]</scope>
    <source>
        <strain evidence="6 7">KCTC 32269</strain>
    </source>
</reference>
<evidence type="ECO:0000256" key="1">
    <source>
        <dbReference type="ARBA" id="ARBA00012502"/>
    </source>
</evidence>
<comment type="caution">
    <text evidence="6">The sequence shown here is derived from an EMBL/GenBank/DDBJ whole genome shotgun (WGS) entry which is preliminary data.</text>
</comment>
<dbReference type="EMBL" id="PXOQ01000009">
    <property type="protein sequence ID" value="PSG88363.1"/>
    <property type="molecule type" value="Genomic_DNA"/>
</dbReference>
<dbReference type="AlphaFoldDB" id="A0A2T1N959"/>
<sequence length="162" mass="18915">MTKKIGFGGGCHWCTEAYFQSLKGVEKVEQGWISAVTPNEAFSEAVIVHYNEHVIALDILISIHLHTHASTKNHSFREKYRSAVYIFDSTIEATKDIIAAQQKDFKELIITQVLPFKAFKKNSEKQQNYFKKHKEGHFCQKYISPKLQWIEKEYLNYFKPIK</sequence>
<feature type="domain" description="Peptide methionine sulphoxide reductase MsrA" evidence="5">
    <location>
        <begin position="5"/>
        <end position="139"/>
    </location>
</feature>
<proteinExistence type="predicted"/>
<dbReference type="RefSeq" id="WP_106463501.1">
    <property type="nucleotide sequence ID" value="NZ_PXOQ01000009.1"/>
</dbReference>
<dbReference type="InterPro" id="IPR002569">
    <property type="entry name" value="Met_Sox_Rdtase_MsrA_dom"/>
</dbReference>
<evidence type="ECO:0000259" key="5">
    <source>
        <dbReference type="Pfam" id="PF01625"/>
    </source>
</evidence>
<dbReference type="Gene3D" id="3.30.1060.10">
    <property type="entry name" value="Peptide methionine sulphoxide reductase MsrA"/>
    <property type="match status" value="1"/>
</dbReference>
<dbReference type="EC" id="1.8.4.11" evidence="1"/>
<evidence type="ECO:0000256" key="2">
    <source>
        <dbReference type="ARBA" id="ARBA00023002"/>
    </source>
</evidence>
<evidence type="ECO:0000313" key="6">
    <source>
        <dbReference type="EMBL" id="PSG88363.1"/>
    </source>
</evidence>
<dbReference type="InterPro" id="IPR036509">
    <property type="entry name" value="Met_Sox_Rdtase_MsrA_sf"/>
</dbReference>
<dbReference type="Proteomes" id="UP000238426">
    <property type="component" value="Unassembled WGS sequence"/>
</dbReference>
<comment type="catalytic activity">
    <reaction evidence="4">
        <text>[thioredoxin]-disulfide + L-methionine + H2O = L-methionine (S)-S-oxide + [thioredoxin]-dithiol</text>
        <dbReference type="Rhea" id="RHEA:19993"/>
        <dbReference type="Rhea" id="RHEA-COMP:10698"/>
        <dbReference type="Rhea" id="RHEA-COMP:10700"/>
        <dbReference type="ChEBI" id="CHEBI:15377"/>
        <dbReference type="ChEBI" id="CHEBI:29950"/>
        <dbReference type="ChEBI" id="CHEBI:50058"/>
        <dbReference type="ChEBI" id="CHEBI:57844"/>
        <dbReference type="ChEBI" id="CHEBI:58772"/>
        <dbReference type="EC" id="1.8.4.11"/>
    </reaction>
</comment>
<dbReference type="GO" id="GO:0008113">
    <property type="term" value="F:peptide-methionine (S)-S-oxide reductase activity"/>
    <property type="evidence" value="ECO:0007669"/>
    <property type="project" value="UniProtKB-EC"/>
</dbReference>
<dbReference type="PANTHER" id="PTHR43774:SF1">
    <property type="entry name" value="PEPTIDE METHIONINE SULFOXIDE REDUCTASE MSRA 2"/>
    <property type="match status" value="1"/>
</dbReference>
<keyword evidence="7" id="KW-1185">Reference proteome</keyword>
<gene>
    <name evidence="6" type="ORF">C7H52_08665</name>
</gene>
<dbReference type="PANTHER" id="PTHR43774">
    <property type="entry name" value="PEPTIDE METHIONINE SULFOXIDE REDUCTASE"/>
    <property type="match status" value="1"/>
</dbReference>
<evidence type="ECO:0000256" key="3">
    <source>
        <dbReference type="ARBA" id="ARBA00047806"/>
    </source>
</evidence>
<dbReference type="Pfam" id="PF01625">
    <property type="entry name" value="PMSR"/>
    <property type="match status" value="1"/>
</dbReference>
<evidence type="ECO:0000256" key="4">
    <source>
        <dbReference type="ARBA" id="ARBA00048782"/>
    </source>
</evidence>
<accession>A0A2T1N959</accession>
<keyword evidence="2" id="KW-0560">Oxidoreductase</keyword>
<organism evidence="6 7">
    <name type="scientific">Aurantibacter aestuarii</name>
    <dbReference type="NCBI Taxonomy" id="1266046"/>
    <lineage>
        <taxon>Bacteria</taxon>
        <taxon>Pseudomonadati</taxon>
        <taxon>Bacteroidota</taxon>
        <taxon>Flavobacteriia</taxon>
        <taxon>Flavobacteriales</taxon>
        <taxon>Flavobacteriaceae</taxon>
        <taxon>Aurantibacter</taxon>
    </lineage>
</organism>
<evidence type="ECO:0000313" key="7">
    <source>
        <dbReference type="Proteomes" id="UP000238426"/>
    </source>
</evidence>
<dbReference type="SUPFAM" id="SSF55068">
    <property type="entry name" value="Peptide methionine sulfoxide reductase"/>
    <property type="match status" value="1"/>
</dbReference>
<dbReference type="OrthoDB" id="4174719at2"/>